<evidence type="ECO:0000313" key="6">
    <source>
        <dbReference type="EMBL" id="KJZ69826.1"/>
    </source>
</evidence>
<feature type="repeat" description="WD" evidence="3">
    <location>
        <begin position="1002"/>
        <end position="1043"/>
    </location>
</feature>
<dbReference type="Pfam" id="PF23414">
    <property type="entry name" value="Beta-prop_EML_2"/>
    <property type="match status" value="1"/>
</dbReference>
<evidence type="ECO:0000259" key="5">
    <source>
        <dbReference type="PROSITE" id="PS50837"/>
    </source>
</evidence>
<dbReference type="Pfam" id="PF17100">
    <property type="entry name" value="NACHT_N"/>
    <property type="match status" value="1"/>
</dbReference>
<feature type="domain" description="NACHT" evidence="5">
    <location>
        <begin position="468"/>
        <end position="687"/>
    </location>
</feature>
<sequence length="1501" mass="165106">MASRLSTRLKNAFGHTKRAPVKPENRDGLVCSTTDSSSSGNAPRSPGTQTVGTPPPELAVPTATEPASLISNPAHSAAVPPSTAQSASLEPCTSSALPPPPPGQSETTAQSPGSPKHDGLDVQDAQSTQHSLPASFCSRAFRQSLQERLWNEAYDELRVNECKIVNAYEVILSTKLHQIDSTSAVVEPWENKIEQTRETRWHQMQQLVQDGLARTQKGAAVKQGIDTGLQAVQAVKEVVGKAVKAAPQAALAWVGVCLGLEILSNPVTEAGINRQGIAYVLSRMEWYWNLVCLLLDKNRDEKSSLELRDVLESNILQLYQKLLLYQIKSVCLYHRHSAAVALRDLFKLDDWGGQLKEIKDAEAAIHRDSEQHNTEQIKSYLRGLADAARSDEKKLQDIHSAIRDLTSQQEKRHQDDKNEQCLKDLYETDPSYDKKRIEETKGGLLKDSYRWILDHTDFRRFCNDPESRLLWIKGDPGKGKTMLLCGIIDEMEKESTNRLAYFFCQATETRLSNATAVLRGLIYNLARQYPPLVPYVRERYDCKGKKLLKSNTWQVLSEMLAAMLNDSILDHAIIIIDALDECNTDRPQLLDFITRSSSCVKWIVSSRNWPDIEAKLANMKQKVRLCLELNEESISGAVNVYIRHKVDLLAKEKDYDNETRNNVERHLVSNSNGTFLWVALVCQALTDPKVRKRHAVVKLRSFPPGLDSLYERMMEHVSSSEDAGLCRQILAVASVVYRPVKVRELTSLLELPHGFDDGDFEEIIGSCGSFLTLRNGVVYLVHQSAKDFLLNKAPGQIFPYGIAHQHHAIFSRSLEALSSMLRRDIYSLCAPGFPIDQVSPPYSDPLASTRYSCIYWVDHLHDSHPAERVSDGRDLRDGSAVHDFLKNKYLNWLEALSLLRSMSEGVLAVQKLEALVVSCRDLTCSQRNIEARQLAELLRDAHRFILFHRHAIEIAPLQVYASALVFSPSRSLVRGLFQKEEPDWMIRKQSMEANWNACLQTLEGHSGAVTSVVFSPDGQRLASGSEDRSIKVWDATTGACLQTLEGHGNWVKSAVFSPDGQRLASGSDDGTVKVWDAATGACLQTLEGHGDWVRSVVFAPDGQQLPSGSNDGTVKIWDAATGACLQTLEGHGDWVRSVVFAPDGQQLPSGSNDGTVKIWDAATGACLQTLEGHGDWVRSVVFAPDGQQLASGSNDGTVKIWDAATGACLQTLEGHGDWVWYATTGACLQTLEGHGDGVTSAVFSPDGQRLASGSEDRTVKAWDAATGACLQTLEGHGDWVRSVVFSPDGQRLASGAHDGTVKIWDAATGACLQTLEGHGDWVRSVVFSPDGQRLASGSHDGTVKIWDAATGACLQTLKGHGDWVRSVVFSPDGQQLASGSNDGTVKIWDAATGACLQTLEGGRAMAYLVFDPMTNSRLSTDIGVLSLDLSPAIDNQSTEEASSRHLTHCGYGISADATWIMKDRQRMLWLPQEYRALASAVMGSTVGIGCRSGRVLVMRFS</sequence>
<feature type="repeat" description="WD" evidence="3">
    <location>
        <begin position="1170"/>
        <end position="1211"/>
    </location>
</feature>
<protein>
    <recommendedName>
        <fullName evidence="5">NACHT domain-containing protein</fullName>
    </recommendedName>
</protein>
<name>A0A0F7ZFW0_9HYPO</name>
<dbReference type="PANTHER" id="PTHR19848">
    <property type="entry name" value="WD40 REPEAT PROTEIN"/>
    <property type="match status" value="1"/>
</dbReference>
<feature type="compositionally biased region" description="Polar residues" evidence="4">
    <location>
        <begin position="104"/>
        <end position="113"/>
    </location>
</feature>
<dbReference type="PRINTS" id="PR00320">
    <property type="entry name" value="GPROTEINBRPT"/>
</dbReference>
<keyword evidence="2" id="KW-0677">Repeat</keyword>
<feature type="region of interest" description="Disordered" evidence="4">
    <location>
        <begin position="1"/>
        <end position="131"/>
    </location>
</feature>
<dbReference type="InterPro" id="IPR019775">
    <property type="entry name" value="WD40_repeat_CS"/>
</dbReference>
<dbReference type="Gene3D" id="3.40.50.300">
    <property type="entry name" value="P-loop containing nucleotide triphosphate hydrolases"/>
    <property type="match status" value="1"/>
</dbReference>
<dbReference type="PROSITE" id="PS50294">
    <property type="entry name" value="WD_REPEATS_REGION"/>
    <property type="match status" value="9"/>
</dbReference>
<feature type="repeat" description="WD" evidence="3">
    <location>
        <begin position="1044"/>
        <end position="1085"/>
    </location>
</feature>
<dbReference type="PROSITE" id="PS50837">
    <property type="entry name" value="NACHT"/>
    <property type="match status" value="1"/>
</dbReference>
<dbReference type="Pfam" id="PF00400">
    <property type="entry name" value="WD40"/>
    <property type="match status" value="5"/>
</dbReference>
<gene>
    <name evidence="6" type="ORF">HIM_10779</name>
</gene>
<evidence type="ECO:0000256" key="3">
    <source>
        <dbReference type="PROSITE-ProRule" id="PRU00221"/>
    </source>
</evidence>
<dbReference type="InterPro" id="IPR027417">
    <property type="entry name" value="P-loop_NTPase"/>
</dbReference>
<feature type="repeat" description="WD" evidence="3">
    <location>
        <begin position="1086"/>
        <end position="1127"/>
    </location>
</feature>
<feature type="repeat" description="WD" evidence="3">
    <location>
        <begin position="1231"/>
        <end position="1272"/>
    </location>
</feature>
<dbReference type="SUPFAM" id="SSF52540">
    <property type="entry name" value="P-loop containing nucleoside triphosphate hydrolases"/>
    <property type="match status" value="1"/>
</dbReference>
<feature type="compositionally biased region" description="Polar residues" evidence="4">
    <location>
        <begin position="82"/>
        <end position="96"/>
    </location>
</feature>
<feature type="repeat" description="WD" evidence="3">
    <location>
        <begin position="1315"/>
        <end position="1356"/>
    </location>
</feature>
<keyword evidence="1 3" id="KW-0853">WD repeat</keyword>
<feature type="compositionally biased region" description="Polar residues" evidence="4">
    <location>
        <begin position="31"/>
        <end position="52"/>
    </location>
</feature>
<feature type="repeat" description="WD" evidence="3">
    <location>
        <begin position="1357"/>
        <end position="1398"/>
    </location>
</feature>
<dbReference type="SMART" id="SM00320">
    <property type="entry name" value="WD40"/>
    <property type="match status" value="9"/>
</dbReference>
<dbReference type="InterPro" id="IPR001680">
    <property type="entry name" value="WD40_rpt"/>
</dbReference>
<keyword evidence="7" id="KW-1185">Reference proteome</keyword>
<dbReference type="InterPro" id="IPR031359">
    <property type="entry name" value="NACHT_N"/>
</dbReference>
<dbReference type="Gene3D" id="2.130.10.10">
    <property type="entry name" value="YVTN repeat-like/Quinoprotein amine dehydrogenase"/>
    <property type="match status" value="4"/>
</dbReference>
<dbReference type="InterPro" id="IPR020472">
    <property type="entry name" value="WD40_PAC1"/>
</dbReference>
<evidence type="ECO:0000256" key="2">
    <source>
        <dbReference type="ARBA" id="ARBA00022737"/>
    </source>
</evidence>
<dbReference type="CDD" id="cd00200">
    <property type="entry name" value="WD40"/>
    <property type="match status" value="1"/>
</dbReference>
<evidence type="ECO:0000256" key="4">
    <source>
        <dbReference type="SAM" id="MobiDB-lite"/>
    </source>
</evidence>
<dbReference type="PROSITE" id="PS50082">
    <property type="entry name" value="WD_REPEATS_2"/>
    <property type="match status" value="9"/>
</dbReference>
<evidence type="ECO:0000313" key="7">
    <source>
        <dbReference type="Proteomes" id="UP000054481"/>
    </source>
</evidence>
<dbReference type="InterPro" id="IPR015943">
    <property type="entry name" value="WD40/YVTN_repeat-like_dom_sf"/>
</dbReference>
<dbReference type="PANTHER" id="PTHR19848:SF8">
    <property type="entry name" value="F-BOX AND WD REPEAT DOMAIN CONTAINING 7"/>
    <property type="match status" value="1"/>
</dbReference>
<proteinExistence type="predicted"/>
<dbReference type="SUPFAM" id="SSF50978">
    <property type="entry name" value="WD40 repeat-like"/>
    <property type="match status" value="2"/>
</dbReference>
<dbReference type="Proteomes" id="UP000054481">
    <property type="component" value="Unassembled WGS sequence"/>
</dbReference>
<dbReference type="PROSITE" id="PS00678">
    <property type="entry name" value="WD_REPEATS_1"/>
    <property type="match status" value="7"/>
</dbReference>
<accession>A0A0F7ZFW0</accession>
<organism evidence="6 7">
    <name type="scientific">Hirsutella minnesotensis 3608</name>
    <dbReference type="NCBI Taxonomy" id="1043627"/>
    <lineage>
        <taxon>Eukaryota</taxon>
        <taxon>Fungi</taxon>
        <taxon>Dikarya</taxon>
        <taxon>Ascomycota</taxon>
        <taxon>Pezizomycotina</taxon>
        <taxon>Sordariomycetes</taxon>
        <taxon>Hypocreomycetidae</taxon>
        <taxon>Hypocreales</taxon>
        <taxon>Ophiocordycipitaceae</taxon>
        <taxon>Hirsutella</taxon>
    </lineage>
</organism>
<dbReference type="InterPro" id="IPR036322">
    <property type="entry name" value="WD40_repeat_dom_sf"/>
</dbReference>
<dbReference type="EMBL" id="KQ030675">
    <property type="protein sequence ID" value="KJZ69826.1"/>
    <property type="molecule type" value="Genomic_DNA"/>
</dbReference>
<dbReference type="InterPro" id="IPR056884">
    <property type="entry name" value="NPHP3-like_N"/>
</dbReference>
<reference evidence="6 7" key="1">
    <citation type="journal article" date="2014" name="Genome Biol. Evol.">
        <title>Comparative genomics and transcriptomics analyses reveal divergent lifestyle features of nematode endoparasitic fungus Hirsutella minnesotensis.</title>
        <authorList>
            <person name="Lai Y."/>
            <person name="Liu K."/>
            <person name="Zhang X."/>
            <person name="Zhang X."/>
            <person name="Li K."/>
            <person name="Wang N."/>
            <person name="Shu C."/>
            <person name="Wu Y."/>
            <person name="Wang C."/>
            <person name="Bushley K.E."/>
            <person name="Xiang M."/>
            <person name="Liu X."/>
        </authorList>
    </citation>
    <scope>NUCLEOTIDE SEQUENCE [LARGE SCALE GENOMIC DNA]</scope>
    <source>
        <strain evidence="6 7">3608</strain>
    </source>
</reference>
<feature type="repeat" description="WD" evidence="3">
    <location>
        <begin position="1128"/>
        <end position="1169"/>
    </location>
</feature>
<dbReference type="InterPro" id="IPR055442">
    <property type="entry name" value="Beta-prop_EML-like_2nd"/>
</dbReference>
<dbReference type="Pfam" id="PF24883">
    <property type="entry name" value="NPHP3_N"/>
    <property type="match status" value="1"/>
</dbReference>
<dbReference type="InterPro" id="IPR007111">
    <property type="entry name" value="NACHT_NTPase"/>
</dbReference>
<dbReference type="OrthoDB" id="4927664at2759"/>
<evidence type="ECO:0000256" key="1">
    <source>
        <dbReference type="ARBA" id="ARBA00022574"/>
    </source>
</evidence>
<feature type="repeat" description="WD" evidence="3">
    <location>
        <begin position="1273"/>
        <end position="1314"/>
    </location>
</feature>